<dbReference type="InterPro" id="IPR005346">
    <property type="entry name" value="RnfH"/>
</dbReference>
<dbReference type="SUPFAM" id="SSF54285">
    <property type="entry name" value="MoaD/ThiS"/>
    <property type="match status" value="1"/>
</dbReference>
<accession>A0A7X6DCL1</accession>
<evidence type="ECO:0000313" key="4">
    <source>
        <dbReference type="Proteomes" id="UP000521868"/>
    </source>
</evidence>
<dbReference type="PANTHER" id="PTHR37483">
    <property type="entry name" value="UPF0125 PROTEIN RATB"/>
    <property type="match status" value="1"/>
</dbReference>
<organism evidence="3 4">
    <name type="scientific">Ramlibacter lithotrophicus</name>
    <dbReference type="NCBI Taxonomy" id="2606681"/>
    <lineage>
        <taxon>Bacteria</taxon>
        <taxon>Pseudomonadati</taxon>
        <taxon>Pseudomonadota</taxon>
        <taxon>Betaproteobacteria</taxon>
        <taxon>Burkholderiales</taxon>
        <taxon>Comamonadaceae</taxon>
        <taxon>Ramlibacter</taxon>
    </lineage>
</organism>
<dbReference type="RefSeq" id="WP_168105630.1">
    <property type="nucleotide sequence ID" value="NZ_VTOX01000001.1"/>
</dbReference>
<dbReference type="InterPro" id="IPR016155">
    <property type="entry name" value="Mopterin_synth/thiamin_S_b"/>
</dbReference>
<comment type="similarity">
    <text evidence="1 2">Belongs to the UPF0125 (RnfH) family.</text>
</comment>
<evidence type="ECO:0000256" key="2">
    <source>
        <dbReference type="HAMAP-Rule" id="MF_00460"/>
    </source>
</evidence>
<evidence type="ECO:0000313" key="3">
    <source>
        <dbReference type="EMBL" id="NKE64548.1"/>
    </source>
</evidence>
<gene>
    <name evidence="3" type="ORF">RAMLITH_01835</name>
</gene>
<dbReference type="Gene3D" id="3.10.20.280">
    <property type="entry name" value="RnfH-like"/>
    <property type="match status" value="1"/>
</dbReference>
<evidence type="ECO:0000256" key="1">
    <source>
        <dbReference type="ARBA" id="ARBA00010645"/>
    </source>
</evidence>
<protein>
    <recommendedName>
        <fullName evidence="2">UPF0125 protein RAMLITH_01835</fullName>
    </recommendedName>
</protein>
<keyword evidence="4" id="KW-1185">Reference proteome</keyword>
<dbReference type="PANTHER" id="PTHR37483:SF1">
    <property type="entry name" value="UPF0125 PROTEIN RATB"/>
    <property type="match status" value="1"/>
</dbReference>
<dbReference type="Proteomes" id="UP000521868">
    <property type="component" value="Unassembled WGS sequence"/>
</dbReference>
<sequence>MRVTVLYSPAAREVLEWEVGVEPGATVAQAIERSGMALARPGLDWHRASVGVWGRKSGLDTVLREGDRVEIYRPLQVDPKLARRERFARQGARAAGLFAKTQVRGPRR</sequence>
<dbReference type="Pfam" id="PF03658">
    <property type="entry name" value="Ub-RnfH"/>
    <property type="match status" value="1"/>
</dbReference>
<proteinExistence type="inferred from homology"/>
<comment type="caution">
    <text evidence="3">The sequence shown here is derived from an EMBL/GenBank/DDBJ whole genome shotgun (WGS) entry which is preliminary data.</text>
</comment>
<dbReference type="InterPro" id="IPR037021">
    <property type="entry name" value="RnfH_sf"/>
</dbReference>
<reference evidence="3 4" key="1">
    <citation type="journal article" date="2020" name="Nature">
        <title>Bacterial chemolithoautotrophy via manganese oxidation.</title>
        <authorList>
            <person name="Yu H."/>
            <person name="Leadbetter J.R."/>
        </authorList>
    </citation>
    <scope>NUCLEOTIDE SEQUENCE [LARGE SCALE GENOMIC DNA]</scope>
    <source>
        <strain evidence="3 4">RBP-1</strain>
    </source>
</reference>
<name>A0A7X6DCL1_9BURK</name>
<dbReference type="EMBL" id="VTOX01000001">
    <property type="protein sequence ID" value="NKE64548.1"/>
    <property type="molecule type" value="Genomic_DNA"/>
</dbReference>
<dbReference type="AlphaFoldDB" id="A0A7X6DCL1"/>
<dbReference type="HAMAP" id="MF_00460">
    <property type="entry name" value="UPF0125_RnfH"/>
    <property type="match status" value="1"/>
</dbReference>